<dbReference type="OrthoDB" id="2152119at2759"/>
<feature type="compositionally biased region" description="Polar residues" evidence="6">
    <location>
        <begin position="410"/>
        <end position="427"/>
    </location>
</feature>
<sequence length="437" mass="46989">MSGIVSSGQRSRVDVPTKRRKPGQGPIKRHHWFHVVVMVCGWIMPPIAVLIRFGVGWDLLVNIICTAAAYIPGHFHNFWIQNIRNNNNAKHSPKWAVKAGLVKDYNKSKLKKRGWAGRYDDDGIAIGGKSYHGQKRWDEQEVIVDPLTGETKKVAKPQSRDSTSLPSPWADDPLREEDTADGAARDYDDADDGPEDAARVNYASHSKPDHLRRAPNGNSSSGSKVDNRKRDSVTGAIIDEAMGSHDDAYDLGPRRSPSGRSLHSQYAERYHLGGARGGKAGSSVSLNIKKQRSHNASRDSFGAAVAPGEELPQQRKKGGFAGIFGGGGGKKNKNGGRSTTAEGVNGRQESFYTPYGGSNNQLTGLPPGGAFGNDDNLDRELQDVHRSAGHSTASAYGSGLQKGSAVPASNGYSQGPAQVQKDYSISSVGGDGLNHQF</sequence>
<evidence type="ECO:0000256" key="3">
    <source>
        <dbReference type="ARBA" id="ARBA00022692"/>
    </source>
</evidence>
<reference evidence="8 9" key="1">
    <citation type="submission" date="2014-05" db="EMBL/GenBank/DDBJ databases">
        <title>Draft genome sequence of a rare smut relative, Tilletiaria anomala UBC 951.</title>
        <authorList>
            <consortium name="DOE Joint Genome Institute"/>
            <person name="Toome M."/>
            <person name="Kuo A."/>
            <person name="Henrissat B."/>
            <person name="Lipzen A."/>
            <person name="Tritt A."/>
            <person name="Yoshinaga Y."/>
            <person name="Zane M."/>
            <person name="Barry K."/>
            <person name="Grigoriev I.V."/>
            <person name="Spatafora J.W."/>
            <person name="Aimea M.C."/>
        </authorList>
    </citation>
    <scope>NUCLEOTIDE SEQUENCE [LARGE SCALE GENOMIC DNA]</scope>
    <source>
        <strain evidence="8 9">UBC 951</strain>
    </source>
</reference>
<proteinExistence type="inferred from homology"/>
<accession>A0A066W996</accession>
<evidence type="ECO:0000256" key="4">
    <source>
        <dbReference type="ARBA" id="ARBA00022989"/>
    </source>
</evidence>
<dbReference type="AlphaFoldDB" id="A0A066W996"/>
<comment type="caution">
    <text evidence="8">The sequence shown here is derived from an EMBL/GenBank/DDBJ whole genome shotgun (WGS) entry which is preliminary data.</text>
</comment>
<dbReference type="Pfam" id="PF01679">
    <property type="entry name" value="Pmp3"/>
    <property type="match status" value="1"/>
</dbReference>
<dbReference type="Proteomes" id="UP000027361">
    <property type="component" value="Unassembled WGS sequence"/>
</dbReference>
<evidence type="ECO:0000313" key="8">
    <source>
        <dbReference type="EMBL" id="KDN47325.1"/>
    </source>
</evidence>
<evidence type="ECO:0000256" key="1">
    <source>
        <dbReference type="ARBA" id="ARBA00004370"/>
    </source>
</evidence>
<keyword evidence="4 7" id="KW-1133">Transmembrane helix</keyword>
<comment type="similarity">
    <text evidence="2">Belongs to the UPF0057 (PMP3) family.</text>
</comment>
<organism evidence="8 9">
    <name type="scientific">Tilletiaria anomala (strain ATCC 24038 / CBS 436.72 / UBC 951)</name>
    <dbReference type="NCBI Taxonomy" id="1037660"/>
    <lineage>
        <taxon>Eukaryota</taxon>
        <taxon>Fungi</taxon>
        <taxon>Dikarya</taxon>
        <taxon>Basidiomycota</taxon>
        <taxon>Ustilaginomycotina</taxon>
        <taxon>Exobasidiomycetes</taxon>
        <taxon>Georgefischeriales</taxon>
        <taxon>Tilletiariaceae</taxon>
        <taxon>Tilletiaria</taxon>
    </lineage>
</organism>
<evidence type="ECO:0000256" key="2">
    <source>
        <dbReference type="ARBA" id="ARBA00009530"/>
    </source>
</evidence>
<keyword evidence="9" id="KW-1185">Reference proteome</keyword>
<keyword evidence="5 7" id="KW-0472">Membrane</keyword>
<evidence type="ECO:0000313" key="9">
    <source>
        <dbReference type="Proteomes" id="UP000027361"/>
    </source>
</evidence>
<gene>
    <name evidence="8" type="ORF">K437DRAFT_255863</name>
</gene>
<keyword evidence="3 7" id="KW-0812">Transmembrane</keyword>
<feature type="compositionally biased region" description="Basic and acidic residues" evidence="6">
    <location>
        <begin position="172"/>
        <end position="187"/>
    </location>
</feature>
<dbReference type="InterPro" id="IPR000612">
    <property type="entry name" value="PMP3"/>
</dbReference>
<name>A0A066W996_TILAU</name>
<evidence type="ECO:0000256" key="7">
    <source>
        <dbReference type="SAM" id="Phobius"/>
    </source>
</evidence>
<dbReference type="PANTHER" id="PTHR21659">
    <property type="entry name" value="HYDROPHOBIC PROTEIN RCI2 LOW TEMPERATURE AND SALT RESPONSIVE PROTEIN LTI6 -RELATED"/>
    <property type="match status" value="1"/>
</dbReference>
<feature type="region of interest" description="Disordered" evidence="6">
    <location>
        <begin position="290"/>
        <end position="349"/>
    </location>
</feature>
<protein>
    <submittedName>
        <fullName evidence="8">Uncharacterized protein</fullName>
    </submittedName>
</protein>
<dbReference type="InParanoid" id="A0A066W996"/>
<dbReference type="GO" id="GO:0016020">
    <property type="term" value="C:membrane"/>
    <property type="evidence" value="ECO:0007669"/>
    <property type="project" value="UniProtKB-SubCell"/>
</dbReference>
<evidence type="ECO:0000256" key="5">
    <source>
        <dbReference type="ARBA" id="ARBA00023136"/>
    </source>
</evidence>
<dbReference type="GeneID" id="25264271"/>
<feature type="transmembrane region" description="Helical" evidence="7">
    <location>
        <begin position="32"/>
        <end position="53"/>
    </location>
</feature>
<feature type="region of interest" description="Disordered" evidence="6">
    <location>
        <begin position="385"/>
        <end position="437"/>
    </location>
</feature>
<dbReference type="HOGENOM" id="CLU_627284_0_0_1"/>
<dbReference type="RefSeq" id="XP_013243814.1">
    <property type="nucleotide sequence ID" value="XM_013388360.1"/>
</dbReference>
<feature type="region of interest" description="Disordered" evidence="6">
    <location>
        <begin position="148"/>
        <end position="262"/>
    </location>
</feature>
<feature type="compositionally biased region" description="Polar residues" evidence="6">
    <location>
        <begin position="337"/>
        <end position="349"/>
    </location>
</feature>
<feature type="compositionally biased region" description="Gly residues" evidence="6">
    <location>
        <begin position="319"/>
        <end position="329"/>
    </location>
</feature>
<dbReference type="PANTHER" id="PTHR21659:SF63">
    <property type="entry name" value="PLASMA MEMBRANE PROTEOLIPID PMP3"/>
    <property type="match status" value="1"/>
</dbReference>
<feature type="compositionally biased region" description="Polar residues" evidence="6">
    <location>
        <begin position="1"/>
        <end position="10"/>
    </location>
</feature>
<evidence type="ECO:0000256" key="6">
    <source>
        <dbReference type="SAM" id="MobiDB-lite"/>
    </source>
</evidence>
<comment type="subcellular location">
    <subcellularLocation>
        <location evidence="1">Membrane</location>
    </subcellularLocation>
</comment>
<dbReference type="EMBL" id="JMSN01000030">
    <property type="protein sequence ID" value="KDN47325.1"/>
    <property type="molecule type" value="Genomic_DNA"/>
</dbReference>
<feature type="region of interest" description="Disordered" evidence="6">
    <location>
        <begin position="1"/>
        <end position="25"/>
    </location>
</feature>